<sequence length="650" mass="72135">MSVAPSVRPQPVRRHVTARLALAVSLALMAGAAGAQVSRSAQVPAPQDTPYPGTIAIHVDASDTRQGIFRVHETIPVEAGQLTLLYPEWIPGNHSPSGPVAMLAGLKLSANGKPVAWTRDKYDVYAFHLDVPAGVASLDADFQYLSPRRDGYEMTDRMLMLEWDKVSLYPAGHYSRDITFAPSVTLPQGWQFGSALETSSQSGDSTTFKPVSYNTLVDSPMYAGRYFKRVDLNPGGKAPVHLDVVADEPKYLEMTPEQLREHRALVTQAVKLFGSHHYDHYDFLFSLSDELAGNGLEHHQSSEDGMGADYFTAWADNAPNRDLLAHEYVHSWNGKFRRPADLWTPNFNVPMGDSLLWVYEGQTQYWGFVLTARAGLWTPEQFRDGLAMVAANYDRNRPGFQWRTLEDTTNDATAAHRSALPYRSWQMSEDYYSGGQMLWLSVDAKLRELTHGRKSLDDFAQVFFGVDNGSFVTKTYTFDDVVAALDGVAKYDWAGFLRARADALDPPLLDGLAASGWRLVYTDQPSTYEKQYDSRPESSRHMYNFAWSIGLTVDKQGGINDVRWGGPAFKAGVSTGATLVAVNGQAYSRDVLKEAIKAAKGGSAPIRLLLKYQGSLQTVPVDYHEGLQYPHLERIAGTPDYLDQIIAARK</sequence>
<keyword evidence="1" id="KW-0732">Signal</keyword>
<dbReference type="RefSeq" id="WP_367852897.1">
    <property type="nucleotide sequence ID" value="NZ_JBFOHK010000001.1"/>
</dbReference>
<evidence type="ECO:0000313" key="3">
    <source>
        <dbReference type="EMBL" id="MEW9570825.1"/>
    </source>
</evidence>
<organism evidence="3 4">
    <name type="scientific">Rhodanobacter lycopersici</name>
    <dbReference type="NCBI Taxonomy" id="3162487"/>
    <lineage>
        <taxon>Bacteria</taxon>
        <taxon>Pseudomonadati</taxon>
        <taxon>Pseudomonadota</taxon>
        <taxon>Gammaproteobacteria</taxon>
        <taxon>Lysobacterales</taxon>
        <taxon>Rhodanobacteraceae</taxon>
        <taxon>Rhodanobacter</taxon>
    </lineage>
</organism>
<dbReference type="EMBL" id="JBFOHK010000001">
    <property type="protein sequence ID" value="MEW9570825.1"/>
    <property type="molecule type" value="Genomic_DNA"/>
</dbReference>
<dbReference type="Gene3D" id="2.60.40.3650">
    <property type="match status" value="1"/>
</dbReference>
<comment type="caution">
    <text evidence="3">The sequence shown here is derived from an EMBL/GenBank/DDBJ whole genome shotgun (WGS) entry which is preliminary data.</text>
</comment>
<dbReference type="PIRSF" id="PIRSF016493">
    <property type="entry name" value="Glycyl_aminpptds"/>
    <property type="match status" value="1"/>
</dbReference>
<accession>A0ABV3QAJ2</accession>
<protein>
    <submittedName>
        <fullName evidence="3">M61 family metallopeptidase</fullName>
    </submittedName>
</protein>
<gene>
    <name evidence="3" type="ORF">ABQJ54_03615</name>
</gene>
<dbReference type="InterPro" id="IPR027268">
    <property type="entry name" value="Peptidase_M4/M1_CTD_sf"/>
</dbReference>
<dbReference type="InterPro" id="IPR024191">
    <property type="entry name" value="Peptidase_M61"/>
</dbReference>
<dbReference type="Pfam" id="PF05299">
    <property type="entry name" value="Peptidase_M61"/>
    <property type="match status" value="1"/>
</dbReference>
<name>A0ABV3QAJ2_9GAMM</name>
<proteinExistence type="predicted"/>
<feature type="domain" description="PDZ" evidence="2">
    <location>
        <begin position="549"/>
        <end position="614"/>
    </location>
</feature>
<dbReference type="InterPro" id="IPR001478">
    <property type="entry name" value="PDZ"/>
</dbReference>
<dbReference type="InterPro" id="IPR036034">
    <property type="entry name" value="PDZ_sf"/>
</dbReference>
<reference evidence="3 4" key="1">
    <citation type="submission" date="2024-06" db="EMBL/GenBank/DDBJ databases">
        <authorList>
            <person name="Woo H."/>
        </authorList>
    </citation>
    <scope>NUCLEOTIDE SEQUENCE [LARGE SCALE GENOMIC DNA]</scope>
    <source>
        <strain evidence="3 4">Si-c</strain>
    </source>
</reference>
<dbReference type="SUPFAM" id="SSF50156">
    <property type="entry name" value="PDZ domain-like"/>
    <property type="match status" value="1"/>
</dbReference>
<dbReference type="Gene3D" id="1.10.390.10">
    <property type="entry name" value="Neutral Protease Domain 2"/>
    <property type="match status" value="1"/>
</dbReference>
<evidence type="ECO:0000259" key="2">
    <source>
        <dbReference type="PROSITE" id="PS50106"/>
    </source>
</evidence>
<feature type="signal peptide" evidence="1">
    <location>
        <begin position="1"/>
        <end position="35"/>
    </location>
</feature>
<dbReference type="Proteomes" id="UP001556220">
    <property type="component" value="Unassembled WGS sequence"/>
</dbReference>
<keyword evidence="4" id="KW-1185">Reference proteome</keyword>
<evidence type="ECO:0000313" key="4">
    <source>
        <dbReference type="Proteomes" id="UP001556220"/>
    </source>
</evidence>
<dbReference type="Pfam" id="PF17899">
    <property type="entry name" value="Peptidase_M61_N"/>
    <property type="match status" value="1"/>
</dbReference>
<evidence type="ECO:0000256" key="1">
    <source>
        <dbReference type="SAM" id="SignalP"/>
    </source>
</evidence>
<dbReference type="InterPro" id="IPR040756">
    <property type="entry name" value="Peptidase_M61_N"/>
</dbReference>
<dbReference type="PROSITE" id="PS50106">
    <property type="entry name" value="PDZ"/>
    <property type="match status" value="1"/>
</dbReference>
<dbReference type="Gene3D" id="2.30.42.10">
    <property type="match status" value="1"/>
</dbReference>
<feature type="chain" id="PRO_5045139525" evidence="1">
    <location>
        <begin position="36"/>
        <end position="650"/>
    </location>
</feature>
<dbReference type="InterPro" id="IPR007963">
    <property type="entry name" value="Peptidase_M61_catalytic"/>
</dbReference>